<dbReference type="GO" id="GO:0008175">
    <property type="term" value="F:tRNA methyltransferase activity"/>
    <property type="evidence" value="ECO:0007669"/>
    <property type="project" value="TreeGrafter"/>
</dbReference>
<dbReference type="GO" id="GO:0030488">
    <property type="term" value="P:tRNA methylation"/>
    <property type="evidence" value="ECO:0007669"/>
    <property type="project" value="TreeGrafter"/>
</dbReference>
<dbReference type="GO" id="GO:0031591">
    <property type="term" value="P:wybutosine biosynthetic process"/>
    <property type="evidence" value="ECO:0007669"/>
    <property type="project" value="TreeGrafter"/>
</dbReference>
<comment type="catalytic activity">
    <reaction evidence="7">
        <text>4-demethylwyosine(37) in tRNA(Phe) + S-adenosyl-L-methionine = 4-demethyl-7-[(3S)-3-amino-3-carboxypropyl]wyosine(37) in tRNA(Phe) + S-methyl-5'-thioadenosine + H(+)</text>
        <dbReference type="Rhea" id="RHEA:36355"/>
        <dbReference type="Rhea" id="RHEA-COMP:10164"/>
        <dbReference type="Rhea" id="RHEA-COMP:10378"/>
        <dbReference type="ChEBI" id="CHEBI:15378"/>
        <dbReference type="ChEBI" id="CHEBI:17509"/>
        <dbReference type="ChEBI" id="CHEBI:59789"/>
        <dbReference type="ChEBI" id="CHEBI:64315"/>
        <dbReference type="ChEBI" id="CHEBI:73550"/>
        <dbReference type="EC" id="2.5.1.114"/>
    </reaction>
</comment>
<dbReference type="Gene3D" id="3.40.50.150">
    <property type="entry name" value="Vaccinia Virus protein VP39"/>
    <property type="match status" value="1"/>
</dbReference>
<evidence type="ECO:0000256" key="7">
    <source>
        <dbReference type="ARBA" id="ARBA00049400"/>
    </source>
</evidence>
<keyword evidence="2" id="KW-0489">Methyltransferase</keyword>
<dbReference type="Pfam" id="PF02475">
    <property type="entry name" value="TRM5-TYW2_MTfase"/>
    <property type="match status" value="1"/>
</dbReference>
<dbReference type="Gene3D" id="3.30.300.110">
    <property type="entry name" value="Met-10+ protein-like domains"/>
    <property type="match status" value="1"/>
</dbReference>
<dbReference type="AlphaFoldDB" id="A0A7S2EB34"/>
<evidence type="ECO:0000259" key="9">
    <source>
        <dbReference type="PROSITE" id="PS51684"/>
    </source>
</evidence>
<keyword evidence="3" id="KW-0808">Transferase</keyword>
<dbReference type="PANTHER" id="PTHR23245">
    <property type="entry name" value="TRNA METHYLTRANSFERASE"/>
    <property type="match status" value="1"/>
</dbReference>
<feature type="region of interest" description="Disordered" evidence="8">
    <location>
        <begin position="79"/>
        <end position="117"/>
    </location>
</feature>
<dbReference type="CDD" id="cd02440">
    <property type="entry name" value="AdoMet_MTases"/>
    <property type="match status" value="1"/>
</dbReference>
<dbReference type="Gene3D" id="3.30.1960.10">
    <property type="entry name" value="tRNA wybutosine-synthesizing-like"/>
    <property type="match status" value="1"/>
</dbReference>
<sequence length="671" mass="74796">MLTSASTKNKVTTNGFLMRKENCLGKRDKSSAGRIDPRAVQICASINARDEYYTTSSCSGRCLLYIGDGIKSHHHYASAVDNNDDEDDDNAAGKEENGENMDSGKEKDDNDGSNNHNRHGFFERFRVNHDTVKDAERYFNLSTLYDDRSGGGDFIPTVGQFEYIQKHHQQQEQSSEDEKNTSNSANVNQNEKNTATKNPSAVVWLRFEPFILHVACRSLEAASALMAAARPSFKNVGLTSWKIPKQQRSRKLKQESMNDTARYIVAIWGDEGLDMPLSVVSPSSNKNNKVETKTTTTPLFQGHEEYLKQLVNERHVRNWEKIDRFVVNVEAMPSIVDAIGRRQLEREDGFLFDDNDDEEEDNDGVEETKKSKTQTPKKFDVVGDIAILHSLPPDIINNEEEKKKIGEAIMERNKAIKVCAVRTSSLTGTDRSPGSNGFEIIAGMNRSPLVTSHMEYGIKCVVDLSHTFFSPRMGQERLRICQQVARGENVLVLFSGIGMDAMQIAGRTEAKSVTAIELNPVAMACAKNGQRMLERNKAVKVAGAAERLHLVEGDVLDVLPTLEHGAYDRIVAPRPKEGALDGDLGTGDGGVQFLEALLPLLRVHGGECHWYDFAADHELPNCERTRKSISDVCDKMGYDMEVIHVARAGSIAMRQIRVCMDFRITGRKSSC</sequence>
<comment type="pathway">
    <text evidence="1">tRNA modification; wybutosine-tRNA(Phe) biosynthesis.</text>
</comment>
<dbReference type="Pfam" id="PF02676">
    <property type="entry name" value="TYW3"/>
    <property type="match status" value="1"/>
</dbReference>
<dbReference type="SUPFAM" id="SSF111278">
    <property type="entry name" value="SSo0622-like"/>
    <property type="match status" value="1"/>
</dbReference>
<gene>
    <name evidence="10" type="ORF">DBRI1063_LOCUS8965</name>
</gene>
<feature type="compositionally biased region" description="Basic and acidic residues" evidence="8">
    <location>
        <begin position="91"/>
        <end position="110"/>
    </location>
</feature>
<evidence type="ECO:0000256" key="6">
    <source>
        <dbReference type="ARBA" id="ARBA00049202"/>
    </source>
</evidence>
<dbReference type="GO" id="GO:0005737">
    <property type="term" value="C:cytoplasm"/>
    <property type="evidence" value="ECO:0007669"/>
    <property type="project" value="TreeGrafter"/>
</dbReference>
<dbReference type="InterPro" id="IPR003827">
    <property type="entry name" value="tRNA_yW-synthesising"/>
</dbReference>
<dbReference type="EMBL" id="HBGN01014032">
    <property type="protein sequence ID" value="CAD9326089.1"/>
    <property type="molecule type" value="Transcribed_RNA"/>
</dbReference>
<protein>
    <recommendedName>
        <fullName evidence="9">SAM-dependent methyltransferase TRM5/TYW2-type domain-containing protein</fullName>
    </recommendedName>
</protein>
<evidence type="ECO:0000256" key="5">
    <source>
        <dbReference type="ARBA" id="ARBA00022694"/>
    </source>
</evidence>
<keyword evidence="5" id="KW-0819">tRNA processing</keyword>
<proteinExistence type="predicted"/>
<dbReference type="PANTHER" id="PTHR23245:SF25">
    <property type="entry name" value="TRNA WYBUTOSINE-SYNTHESIZING PROTEIN 2 HOMOLOG"/>
    <property type="match status" value="1"/>
</dbReference>
<dbReference type="InterPro" id="IPR036602">
    <property type="entry name" value="tRNA_yW-synthesising-like_sf"/>
</dbReference>
<evidence type="ECO:0000256" key="1">
    <source>
        <dbReference type="ARBA" id="ARBA00004797"/>
    </source>
</evidence>
<keyword evidence="4" id="KW-0949">S-adenosyl-L-methionine</keyword>
<evidence type="ECO:0000256" key="4">
    <source>
        <dbReference type="ARBA" id="ARBA00022691"/>
    </source>
</evidence>
<reference evidence="10" key="1">
    <citation type="submission" date="2021-01" db="EMBL/GenBank/DDBJ databases">
        <authorList>
            <person name="Corre E."/>
            <person name="Pelletier E."/>
            <person name="Niang G."/>
            <person name="Scheremetjew M."/>
            <person name="Finn R."/>
            <person name="Kale V."/>
            <person name="Holt S."/>
            <person name="Cochrane G."/>
            <person name="Meng A."/>
            <person name="Brown T."/>
            <person name="Cohen L."/>
        </authorList>
    </citation>
    <scope>NUCLEOTIDE SEQUENCE</scope>
    <source>
        <strain evidence="10">Pop2</strain>
    </source>
</reference>
<dbReference type="InterPro" id="IPR029063">
    <property type="entry name" value="SAM-dependent_MTases_sf"/>
</dbReference>
<dbReference type="SUPFAM" id="SSF53335">
    <property type="entry name" value="S-adenosyl-L-methionine-dependent methyltransferases"/>
    <property type="match status" value="1"/>
</dbReference>
<evidence type="ECO:0000256" key="8">
    <source>
        <dbReference type="SAM" id="MobiDB-lite"/>
    </source>
</evidence>
<feature type="compositionally biased region" description="Acidic residues" evidence="8">
    <location>
        <begin position="350"/>
        <end position="365"/>
    </location>
</feature>
<dbReference type="InterPro" id="IPR030382">
    <property type="entry name" value="MeTrfase_TRM5/TYW2"/>
</dbReference>
<dbReference type="InterPro" id="IPR056743">
    <property type="entry name" value="TRM5-TYW2-like_MTfase"/>
</dbReference>
<feature type="domain" description="SAM-dependent methyltransferase TRM5/TYW2-type" evidence="9">
    <location>
        <begin position="379"/>
        <end position="666"/>
    </location>
</feature>
<feature type="region of interest" description="Disordered" evidence="8">
    <location>
        <begin position="350"/>
        <end position="375"/>
    </location>
</feature>
<organism evidence="10">
    <name type="scientific">Ditylum brightwellii</name>
    <dbReference type="NCBI Taxonomy" id="49249"/>
    <lineage>
        <taxon>Eukaryota</taxon>
        <taxon>Sar</taxon>
        <taxon>Stramenopiles</taxon>
        <taxon>Ochrophyta</taxon>
        <taxon>Bacillariophyta</taxon>
        <taxon>Mediophyceae</taxon>
        <taxon>Lithodesmiophycidae</taxon>
        <taxon>Lithodesmiales</taxon>
        <taxon>Lithodesmiaceae</taxon>
        <taxon>Ditylum</taxon>
    </lineage>
</organism>
<evidence type="ECO:0000313" key="10">
    <source>
        <dbReference type="EMBL" id="CAD9326089.1"/>
    </source>
</evidence>
<evidence type="ECO:0000256" key="2">
    <source>
        <dbReference type="ARBA" id="ARBA00022603"/>
    </source>
</evidence>
<dbReference type="PROSITE" id="PS51684">
    <property type="entry name" value="SAM_MT_TRM5_TYW2"/>
    <property type="match status" value="1"/>
</dbReference>
<evidence type="ECO:0000256" key="3">
    <source>
        <dbReference type="ARBA" id="ARBA00022679"/>
    </source>
</evidence>
<feature type="region of interest" description="Disordered" evidence="8">
    <location>
        <begin position="165"/>
        <end position="194"/>
    </location>
</feature>
<feature type="compositionally biased region" description="Polar residues" evidence="8">
    <location>
        <begin position="181"/>
        <end position="194"/>
    </location>
</feature>
<dbReference type="GO" id="GO:0102522">
    <property type="term" value="F:tRNA 4-demethylwyosine alpha-amino-alpha-carboxypropyltransferase activity"/>
    <property type="evidence" value="ECO:0007669"/>
    <property type="project" value="UniProtKB-EC"/>
</dbReference>
<accession>A0A7S2EB34</accession>
<name>A0A7S2EB34_9STRA</name>
<comment type="catalytic activity">
    <reaction evidence="6">
        <text>4-demethyl-7-[(3S)-3-amino-3-carboxypropyl]wyosine(37) in tRNA(Phe) + S-adenosyl-L-methionine = 7-[(3S)-3-amino-3-carboxypropyl]wyosine(37) in tRNA(Phe) + S-adenosyl-L-homocysteine + H(+)</text>
        <dbReference type="Rhea" id="RHEA:36635"/>
        <dbReference type="Rhea" id="RHEA-COMP:10378"/>
        <dbReference type="Rhea" id="RHEA-COMP:10379"/>
        <dbReference type="ChEBI" id="CHEBI:15378"/>
        <dbReference type="ChEBI" id="CHEBI:57856"/>
        <dbReference type="ChEBI" id="CHEBI:59789"/>
        <dbReference type="ChEBI" id="CHEBI:73543"/>
        <dbReference type="ChEBI" id="CHEBI:73550"/>
        <dbReference type="EC" id="2.1.1.282"/>
    </reaction>
</comment>